<reference evidence="8 9" key="1">
    <citation type="submission" date="2017-07" db="EMBL/GenBank/DDBJ databases">
        <title>Recovery of genomes from metagenomes via a dereplication, aggregation, and scoring strategy.</title>
        <authorList>
            <person name="Sieber C.M."/>
            <person name="Probst A.J."/>
            <person name="Sharrar A."/>
            <person name="Thomas B.C."/>
            <person name="Hess M."/>
            <person name="Tringe S.G."/>
            <person name="Banfield J.F."/>
        </authorList>
    </citation>
    <scope>NUCLEOTIDE SEQUENCE [LARGE SCALE GENOMIC DNA]</scope>
    <source>
        <strain evidence="8">JGI_Cruoil_03_44_89</strain>
    </source>
</reference>
<evidence type="ECO:0000256" key="5">
    <source>
        <dbReference type="ARBA" id="ARBA00022691"/>
    </source>
</evidence>
<gene>
    <name evidence="8" type="ORF">CH333_05350</name>
</gene>
<dbReference type="SUPFAM" id="SSF53335">
    <property type="entry name" value="S-adenosyl-L-methionine-dependent methyltransferases"/>
    <property type="match status" value="2"/>
</dbReference>
<keyword evidence="4" id="KW-0808">Transferase</keyword>
<dbReference type="GO" id="GO:0032259">
    <property type="term" value="P:methylation"/>
    <property type="evidence" value="ECO:0007669"/>
    <property type="project" value="UniProtKB-KW"/>
</dbReference>
<evidence type="ECO:0000256" key="6">
    <source>
        <dbReference type="ARBA" id="ARBA00022747"/>
    </source>
</evidence>
<evidence type="ECO:0000256" key="2">
    <source>
        <dbReference type="ARBA" id="ARBA00012185"/>
    </source>
</evidence>
<evidence type="ECO:0000256" key="7">
    <source>
        <dbReference type="ARBA" id="ARBA00049120"/>
    </source>
</evidence>
<dbReference type="AlphaFoldDB" id="A0A235BTQ1"/>
<evidence type="ECO:0000256" key="4">
    <source>
        <dbReference type="ARBA" id="ARBA00022679"/>
    </source>
</evidence>
<evidence type="ECO:0000313" key="9">
    <source>
        <dbReference type="Proteomes" id="UP000215215"/>
    </source>
</evidence>
<accession>A0A235BTQ1</accession>
<dbReference type="GO" id="GO:0015667">
    <property type="term" value="F:site-specific DNA-methyltransferase (cytosine-N4-specific) activity"/>
    <property type="evidence" value="ECO:0007669"/>
    <property type="project" value="UniProtKB-EC"/>
</dbReference>
<dbReference type="InterPro" id="IPR029063">
    <property type="entry name" value="SAM-dependent_MTases_sf"/>
</dbReference>
<comment type="similarity">
    <text evidence="1">Belongs to the N(4)/N(6)-methyltransferase family. N(4) subfamily.</text>
</comment>
<comment type="caution">
    <text evidence="8">The sequence shown here is derived from an EMBL/GenBank/DDBJ whole genome shotgun (WGS) entry which is preliminary data.</text>
</comment>
<proteinExistence type="inferred from homology"/>
<sequence>MIVKTQHNIKQLIKKYRAKDNTPIVFDFKKASKDLWDNKCDKDNRYINYIHYYPGRIYPYIPLYVLSLNDFSHLNGYLLDPFAGSGTILLESIINPVFKRNAIGVEINPLARLISKVKLTPIDLATVPQLMKKLHILYLRKADTSNYIPTFKNINLWFFNKAIKKLAKLKYAIEKLNVSVDYKDFFWVCFSSIIRKVSKADPYIPPPVLLKPEKYKNNPNKYQKLKNHLNRAEDPEVWNLFETGVNKNLAKLGYLNNFEELRTGKIKAEIIWYDARCIKRGQLSERGRIDINQTKKLPLNSFDIIFTSPPYLTAQKYIRTSKLELLWLGYSEKDINSLDKTSIGTERIPSKARITELSINSIDSLVNRTFSKSKGRGLMVYNYFENMVKVFKEMYCLLRKGGYAIFVVGCNKVLGEKVDTYRLLTDEAISVGFKEILIFKDKIRTRSMMTKRNGTGGIIKNEYIIMLKKE</sequence>
<protein>
    <recommendedName>
        <fullName evidence="2">site-specific DNA-methyltransferase (cytosine-N(4)-specific)</fullName>
        <ecNumber evidence="2">2.1.1.113</ecNumber>
    </recommendedName>
</protein>
<dbReference type="Gene3D" id="3.40.50.150">
    <property type="entry name" value="Vaccinia Virus protein VP39"/>
    <property type="match status" value="2"/>
</dbReference>
<evidence type="ECO:0000256" key="1">
    <source>
        <dbReference type="ARBA" id="ARBA00010203"/>
    </source>
</evidence>
<name>A0A235BTQ1_UNCW3</name>
<comment type="catalytic activity">
    <reaction evidence="7">
        <text>a 2'-deoxycytidine in DNA + S-adenosyl-L-methionine = an N(4)-methyl-2'-deoxycytidine in DNA + S-adenosyl-L-homocysteine + H(+)</text>
        <dbReference type="Rhea" id="RHEA:16857"/>
        <dbReference type="Rhea" id="RHEA-COMP:11369"/>
        <dbReference type="Rhea" id="RHEA-COMP:13674"/>
        <dbReference type="ChEBI" id="CHEBI:15378"/>
        <dbReference type="ChEBI" id="CHEBI:57856"/>
        <dbReference type="ChEBI" id="CHEBI:59789"/>
        <dbReference type="ChEBI" id="CHEBI:85452"/>
        <dbReference type="ChEBI" id="CHEBI:137933"/>
        <dbReference type="EC" id="2.1.1.113"/>
    </reaction>
</comment>
<keyword evidence="5" id="KW-0949">S-adenosyl-L-methionine</keyword>
<dbReference type="EC" id="2.1.1.113" evidence="2"/>
<dbReference type="Proteomes" id="UP000215215">
    <property type="component" value="Unassembled WGS sequence"/>
</dbReference>
<dbReference type="PROSITE" id="PS00093">
    <property type="entry name" value="N4_MTASE"/>
    <property type="match status" value="1"/>
</dbReference>
<dbReference type="EMBL" id="NOZQ01000109">
    <property type="protein sequence ID" value="OYD15601.1"/>
    <property type="molecule type" value="Genomic_DNA"/>
</dbReference>
<evidence type="ECO:0000313" key="8">
    <source>
        <dbReference type="EMBL" id="OYD15601.1"/>
    </source>
</evidence>
<organism evidence="8 9">
    <name type="scientific">candidate division WOR-3 bacterium JGI_Cruoil_03_44_89</name>
    <dbReference type="NCBI Taxonomy" id="1973748"/>
    <lineage>
        <taxon>Bacteria</taxon>
        <taxon>Bacteria division WOR-3</taxon>
    </lineage>
</organism>
<dbReference type="InterPro" id="IPR017985">
    <property type="entry name" value="MeTrfase_CN4_CS"/>
</dbReference>
<keyword evidence="3" id="KW-0489">Methyltransferase</keyword>
<keyword evidence="6" id="KW-0680">Restriction system</keyword>
<evidence type="ECO:0000256" key="3">
    <source>
        <dbReference type="ARBA" id="ARBA00022603"/>
    </source>
</evidence>
<dbReference type="GO" id="GO:0003677">
    <property type="term" value="F:DNA binding"/>
    <property type="evidence" value="ECO:0007669"/>
    <property type="project" value="InterPro"/>
</dbReference>
<dbReference type="GO" id="GO:0009307">
    <property type="term" value="P:DNA restriction-modification system"/>
    <property type="evidence" value="ECO:0007669"/>
    <property type="project" value="UniProtKB-KW"/>
</dbReference>